<evidence type="ECO:0000256" key="7">
    <source>
        <dbReference type="ARBA" id="ARBA00023136"/>
    </source>
</evidence>
<feature type="transmembrane region" description="Helical" evidence="8">
    <location>
        <begin position="98"/>
        <end position="121"/>
    </location>
</feature>
<dbReference type="Gene3D" id="1.20.1530.20">
    <property type="match status" value="1"/>
</dbReference>
<evidence type="ECO:0000313" key="10">
    <source>
        <dbReference type="Proteomes" id="UP000237153"/>
    </source>
</evidence>
<feature type="transmembrane region" description="Helical" evidence="8">
    <location>
        <begin position="218"/>
        <end position="240"/>
    </location>
</feature>
<evidence type="ECO:0000256" key="5">
    <source>
        <dbReference type="ARBA" id="ARBA00022692"/>
    </source>
</evidence>
<comment type="caution">
    <text evidence="9">The sequence shown here is derived from an EMBL/GenBank/DDBJ whole genome shotgun (WGS) entry which is preliminary data.</text>
</comment>
<reference evidence="9 10" key="1">
    <citation type="submission" date="2018-01" db="EMBL/GenBank/DDBJ databases">
        <title>Metagenomic assembled genomes from two thermal pools in the Uzon Caldera, Kamchatka, Russia.</title>
        <authorList>
            <person name="Wilkins L."/>
            <person name="Ettinger C."/>
        </authorList>
    </citation>
    <scope>NUCLEOTIDE SEQUENCE [LARGE SCALE GENOMIC DNA]</scope>
    <source>
        <strain evidence="9">ZAV-06</strain>
    </source>
</reference>
<evidence type="ECO:0000313" key="9">
    <source>
        <dbReference type="EMBL" id="PMB76019.1"/>
    </source>
</evidence>
<evidence type="ECO:0000256" key="6">
    <source>
        <dbReference type="ARBA" id="ARBA00022989"/>
    </source>
</evidence>
<keyword evidence="3" id="KW-0813">Transport</keyword>
<organism evidence="9 10">
    <name type="scientific">Fervidicoccus fontis</name>
    <dbReference type="NCBI Taxonomy" id="683846"/>
    <lineage>
        <taxon>Archaea</taxon>
        <taxon>Thermoproteota</taxon>
        <taxon>Thermoprotei</taxon>
        <taxon>Fervidicoccales</taxon>
        <taxon>Fervidicoccaceae</taxon>
        <taxon>Fervidicoccus</taxon>
    </lineage>
</organism>
<evidence type="ECO:0000256" key="1">
    <source>
        <dbReference type="ARBA" id="ARBA00004651"/>
    </source>
</evidence>
<evidence type="ECO:0000256" key="4">
    <source>
        <dbReference type="ARBA" id="ARBA00022475"/>
    </source>
</evidence>
<name>A0A2J6N3X3_9CREN</name>
<keyword evidence="5 8" id="KW-0812">Transmembrane</keyword>
<dbReference type="InterPro" id="IPR004776">
    <property type="entry name" value="Mem_transp_PIN-like"/>
</dbReference>
<accession>A0A2J6N3X3</accession>
<feature type="transmembrane region" description="Helical" evidence="8">
    <location>
        <begin position="62"/>
        <end position="86"/>
    </location>
</feature>
<gene>
    <name evidence="9" type="ORF">C0188_00620</name>
</gene>
<dbReference type="Pfam" id="PF03547">
    <property type="entry name" value="Mem_trans"/>
    <property type="match status" value="1"/>
</dbReference>
<dbReference type="PANTHER" id="PTHR36838:SF3">
    <property type="entry name" value="TRANSPORTER AUXIN EFFLUX CARRIER EC FAMILY"/>
    <property type="match status" value="1"/>
</dbReference>
<comment type="similarity">
    <text evidence="2">Belongs to the auxin efflux carrier (TC 2.A.69) family.</text>
</comment>
<feature type="transmembrane region" description="Helical" evidence="8">
    <location>
        <begin position="280"/>
        <end position="301"/>
    </location>
</feature>
<dbReference type="GO" id="GO:0055085">
    <property type="term" value="P:transmembrane transport"/>
    <property type="evidence" value="ECO:0007669"/>
    <property type="project" value="InterPro"/>
</dbReference>
<evidence type="ECO:0008006" key="11">
    <source>
        <dbReference type="Google" id="ProtNLM"/>
    </source>
</evidence>
<feature type="transmembrane region" description="Helical" evidence="8">
    <location>
        <begin position="6"/>
        <end position="25"/>
    </location>
</feature>
<feature type="transmembrane region" description="Helical" evidence="8">
    <location>
        <begin position="127"/>
        <end position="145"/>
    </location>
</feature>
<evidence type="ECO:0000256" key="3">
    <source>
        <dbReference type="ARBA" id="ARBA00022448"/>
    </source>
</evidence>
<dbReference type="InterPro" id="IPR038770">
    <property type="entry name" value="Na+/solute_symporter_sf"/>
</dbReference>
<keyword evidence="7 8" id="KW-0472">Membrane</keyword>
<feature type="transmembrane region" description="Helical" evidence="8">
    <location>
        <begin position="157"/>
        <end position="178"/>
    </location>
</feature>
<evidence type="ECO:0000256" key="2">
    <source>
        <dbReference type="ARBA" id="ARBA00010145"/>
    </source>
</evidence>
<protein>
    <recommendedName>
        <fullName evidence="11">Transporter</fullName>
    </recommendedName>
</protein>
<comment type="subcellular location">
    <subcellularLocation>
        <location evidence="1">Cell membrane</location>
        <topology evidence="1">Multi-pass membrane protein</topology>
    </subcellularLocation>
</comment>
<dbReference type="EMBL" id="PNIM01000002">
    <property type="protein sequence ID" value="PMB76019.1"/>
    <property type="molecule type" value="Genomic_DNA"/>
</dbReference>
<feature type="transmembrane region" description="Helical" evidence="8">
    <location>
        <begin position="184"/>
        <end position="206"/>
    </location>
</feature>
<dbReference type="Proteomes" id="UP000237153">
    <property type="component" value="Unassembled WGS sequence"/>
</dbReference>
<feature type="transmembrane region" description="Helical" evidence="8">
    <location>
        <begin position="37"/>
        <end position="56"/>
    </location>
</feature>
<dbReference type="AlphaFoldDB" id="A0A2J6N3X3"/>
<dbReference type="PANTHER" id="PTHR36838">
    <property type="entry name" value="AUXIN EFFLUX CARRIER FAMILY PROTEIN"/>
    <property type="match status" value="1"/>
</dbReference>
<dbReference type="GO" id="GO:0005886">
    <property type="term" value="C:plasma membrane"/>
    <property type="evidence" value="ECO:0007669"/>
    <property type="project" value="UniProtKB-SubCell"/>
</dbReference>
<keyword evidence="6 8" id="KW-1133">Transmembrane helix</keyword>
<proteinExistence type="inferred from homology"/>
<sequence>MAFDLVPVLESIALLFAIMFAGFFYKRLFINYNWYPATAKILFNIVYWVLTPLTFINNFSESGIMSVLIFPFVAITTFVLIAGVIICKMSFKDKETKYVVLINSVNQNNLFIGYPVLYSAFRNATMSLYFGLISFIYAILIPDIIGSGKVLSKRIILNPVILGFFMGNVIHYAIPYIASNIPILLFWAPKALVYLSIFVMGMQLTFGTDVFRGSFRKAFYVMAFMRFVLNPIVYLPYIYIFHISQLYMYETILLGIMPPATLNTIMALKYNWHPNFTASSTLILTIISLILATILIMLFGII</sequence>
<evidence type="ECO:0000256" key="8">
    <source>
        <dbReference type="SAM" id="Phobius"/>
    </source>
</evidence>
<keyword evidence="4" id="KW-1003">Cell membrane</keyword>